<evidence type="ECO:0000259" key="8">
    <source>
        <dbReference type="Pfam" id="PF00857"/>
    </source>
</evidence>
<dbReference type="AlphaFoldDB" id="A0A095B8R2"/>
<organism evidence="9 10">
    <name type="scientific">Acetobacter tropicalis</name>
    <dbReference type="NCBI Taxonomy" id="104102"/>
    <lineage>
        <taxon>Bacteria</taxon>
        <taxon>Pseudomonadati</taxon>
        <taxon>Pseudomonadota</taxon>
        <taxon>Alphaproteobacteria</taxon>
        <taxon>Acetobacterales</taxon>
        <taxon>Acetobacteraceae</taxon>
        <taxon>Acetobacter</taxon>
    </lineage>
</organism>
<dbReference type="InterPro" id="IPR052347">
    <property type="entry name" value="Isochorismatase_Nicotinamidase"/>
</dbReference>
<dbReference type="SUPFAM" id="SSF52499">
    <property type="entry name" value="Isochorismatase-like hydrolases"/>
    <property type="match status" value="1"/>
</dbReference>
<dbReference type="RefSeq" id="WP_035378341.1">
    <property type="nucleotide sequence ID" value="NZ_JACAOJ010000002.1"/>
</dbReference>
<dbReference type="InterPro" id="IPR000868">
    <property type="entry name" value="Isochorismatase-like_dom"/>
</dbReference>
<evidence type="ECO:0000256" key="4">
    <source>
        <dbReference type="ARBA" id="ARBA00022801"/>
    </source>
</evidence>
<evidence type="ECO:0000256" key="6">
    <source>
        <dbReference type="ARBA" id="ARBA00039017"/>
    </source>
</evidence>
<dbReference type="EC" id="3.5.1.19" evidence="6"/>
<dbReference type="GO" id="GO:0046872">
    <property type="term" value="F:metal ion binding"/>
    <property type="evidence" value="ECO:0007669"/>
    <property type="project" value="UniProtKB-KW"/>
</dbReference>
<evidence type="ECO:0000313" key="10">
    <source>
        <dbReference type="Proteomes" id="UP000029448"/>
    </source>
</evidence>
<accession>A0A095B8R2</accession>
<dbReference type="Pfam" id="PF00857">
    <property type="entry name" value="Isochorismatase"/>
    <property type="match status" value="1"/>
</dbReference>
<dbReference type="PANTHER" id="PTHR11080">
    <property type="entry name" value="PYRAZINAMIDASE/NICOTINAMIDASE"/>
    <property type="match status" value="1"/>
</dbReference>
<dbReference type="GeneID" id="89477716"/>
<dbReference type="CDD" id="cd01011">
    <property type="entry name" value="nicotinamidase"/>
    <property type="match status" value="1"/>
</dbReference>
<dbReference type="InterPro" id="IPR036380">
    <property type="entry name" value="Isochorismatase-like_sf"/>
</dbReference>
<comment type="caution">
    <text evidence="9">The sequence shown here is derived from an EMBL/GenBank/DDBJ whole genome shotgun (WGS) entry which is preliminary data.</text>
</comment>
<dbReference type="GO" id="GO:0008936">
    <property type="term" value="F:nicotinamidase activity"/>
    <property type="evidence" value="ECO:0007669"/>
    <property type="project" value="UniProtKB-EC"/>
</dbReference>
<feature type="domain" description="Isochorismatase-like" evidence="8">
    <location>
        <begin position="8"/>
        <end position="167"/>
    </location>
</feature>
<proteinExistence type="inferred from homology"/>
<name>A0A095B8R2_9PROT</name>
<dbReference type="PATRIC" id="fig|104102.7.peg.829"/>
<dbReference type="PANTHER" id="PTHR11080:SF2">
    <property type="entry name" value="LD05707P"/>
    <property type="match status" value="1"/>
</dbReference>
<comment type="pathway">
    <text evidence="5">Cofactor biosynthesis; nicotinate biosynthesis; nicotinate from nicotinamide: step 1/1.</text>
</comment>
<evidence type="ECO:0000313" key="9">
    <source>
        <dbReference type="EMBL" id="KGB25158.1"/>
    </source>
</evidence>
<dbReference type="GO" id="GO:0019363">
    <property type="term" value="P:pyridine nucleotide biosynthetic process"/>
    <property type="evidence" value="ECO:0007669"/>
    <property type="project" value="UniProtKB-KW"/>
</dbReference>
<evidence type="ECO:0000256" key="5">
    <source>
        <dbReference type="ARBA" id="ARBA00037900"/>
    </source>
</evidence>
<comment type="similarity">
    <text evidence="1">Belongs to the isochorismatase family.</text>
</comment>
<evidence type="ECO:0000256" key="3">
    <source>
        <dbReference type="ARBA" id="ARBA00022723"/>
    </source>
</evidence>
<evidence type="ECO:0000256" key="7">
    <source>
        <dbReference type="ARBA" id="ARBA00043224"/>
    </source>
</evidence>
<evidence type="ECO:0000256" key="1">
    <source>
        <dbReference type="ARBA" id="ARBA00006336"/>
    </source>
</evidence>
<dbReference type="Gene3D" id="3.40.50.850">
    <property type="entry name" value="Isochorismatase-like"/>
    <property type="match status" value="1"/>
</dbReference>
<dbReference type="STRING" id="104102.AtDm6_0839"/>
<keyword evidence="2" id="KW-0662">Pyridine nucleotide biosynthesis</keyword>
<sequence>MRAGPQDALIIVDLQNDFLPSGRLPVANGDRIIPVVNRLAALPFQAVVATQDWHPQDHCSFPAQNGPWPVHCVQGTEGAELAALLRPEPLTAIFRKGMAQDVDSYSAFADNAGQNPTGLKGFLQERSITRIFVCGLAYDVCVSHTARDGMALGFETCVVADACASAVTPPDDVTAKLRAEGVQVVRAEMLMG</sequence>
<dbReference type="EMBL" id="JOKM01000021">
    <property type="protein sequence ID" value="KGB25158.1"/>
    <property type="molecule type" value="Genomic_DNA"/>
</dbReference>
<dbReference type="Proteomes" id="UP000029448">
    <property type="component" value="Unassembled WGS sequence"/>
</dbReference>
<reference evidence="9 10" key="1">
    <citation type="submission" date="2014-06" db="EMBL/GenBank/DDBJ databases">
        <title>Functional and comparative genomic analyses of the Drosophila gut microbiota identify candidate symbiosis factors.</title>
        <authorList>
            <person name="Newell P.D."/>
            <person name="Chaston J.M."/>
            <person name="Douglas A.E."/>
        </authorList>
    </citation>
    <scope>NUCLEOTIDE SEQUENCE [LARGE SCALE GENOMIC DNA]</scope>
    <source>
        <strain evidence="9 10">DmCS_006</strain>
    </source>
</reference>
<keyword evidence="3" id="KW-0479">Metal-binding</keyword>
<protein>
    <recommendedName>
        <fullName evidence="6">nicotinamidase</fullName>
        <ecNumber evidence="6">3.5.1.19</ecNumber>
    </recommendedName>
    <alternativeName>
        <fullName evidence="7">Nicotinamide deamidase</fullName>
    </alternativeName>
</protein>
<keyword evidence="4 9" id="KW-0378">Hydrolase</keyword>
<evidence type="ECO:0000256" key="2">
    <source>
        <dbReference type="ARBA" id="ARBA00022642"/>
    </source>
</evidence>
<gene>
    <name evidence="9" type="ORF">AtDm6_0839</name>
</gene>
<keyword evidence="10" id="KW-1185">Reference proteome</keyword>